<keyword evidence="3" id="KW-0309">Germination</keyword>
<feature type="domain" description="Spore germination GerAC-like C-terminal" evidence="8">
    <location>
        <begin position="209"/>
        <end position="373"/>
    </location>
</feature>
<evidence type="ECO:0000259" key="9">
    <source>
        <dbReference type="Pfam" id="PF25198"/>
    </source>
</evidence>
<dbReference type="InterPro" id="IPR038501">
    <property type="entry name" value="Spore_GerAC_C_sf"/>
</dbReference>
<dbReference type="PANTHER" id="PTHR35789">
    <property type="entry name" value="SPORE GERMINATION PROTEIN B3"/>
    <property type="match status" value="1"/>
</dbReference>
<dbReference type="Proteomes" id="UP000290921">
    <property type="component" value="Unassembled WGS sequence"/>
</dbReference>
<name>A0A4V1LES2_CLOTA</name>
<evidence type="ECO:0000256" key="7">
    <source>
        <dbReference type="ARBA" id="ARBA00023288"/>
    </source>
</evidence>
<evidence type="ECO:0000256" key="5">
    <source>
        <dbReference type="ARBA" id="ARBA00023136"/>
    </source>
</evidence>
<evidence type="ECO:0000256" key="4">
    <source>
        <dbReference type="ARBA" id="ARBA00022729"/>
    </source>
</evidence>
<dbReference type="RefSeq" id="WP_129009385.1">
    <property type="nucleotide sequence ID" value="NZ_AP026806.1"/>
</dbReference>
<evidence type="ECO:0000256" key="2">
    <source>
        <dbReference type="ARBA" id="ARBA00007886"/>
    </source>
</evidence>
<dbReference type="InterPro" id="IPR057336">
    <property type="entry name" value="GerAC_N"/>
</dbReference>
<comment type="caution">
    <text evidence="10">The sequence shown here is derived from an EMBL/GenBank/DDBJ whole genome shotgun (WGS) entry which is preliminary data.</text>
</comment>
<dbReference type="InterPro" id="IPR046953">
    <property type="entry name" value="Spore_GerAC-like_C"/>
</dbReference>
<organism evidence="10 11">
    <name type="scientific">Clostridium tetani</name>
    <dbReference type="NCBI Taxonomy" id="1513"/>
    <lineage>
        <taxon>Bacteria</taxon>
        <taxon>Bacillati</taxon>
        <taxon>Bacillota</taxon>
        <taxon>Clostridia</taxon>
        <taxon>Eubacteriales</taxon>
        <taxon>Clostridiaceae</taxon>
        <taxon>Clostridium</taxon>
    </lineage>
</organism>
<dbReference type="NCBIfam" id="TIGR02887">
    <property type="entry name" value="spore_ger_x_C"/>
    <property type="match status" value="1"/>
</dbReference>
<keyword evidence="4" id="KW-0732">Signal</keyword>
<keyword evidence="6" id="KW-0564">Palmitate</keyword>
<dbReference type="PROSITE" id="PS51257">
    <property type="entry name" value="PROKAR_LIPOPROTEIN"/>
    <property type="match status" value="1"/>
</dbReference>
<evidence type="ECO:0000256" key="3">
    <source>
        <dbReference type="ARBA" id="ARBA00022544"/>
    </source>
</evidence>
<evidence type="ECO:0000313" key="10">
    <source>
        <dbReference type="EMBL" id="RXI49135.1"/>
    </source>
</evidence>
<feature type="domain" description="Spore germination protein N-terminal" evidence="9">
    <location>
        <begin position="26"/>
        <end position="196"/>
    </location>
</feature>
<dbReference type="InterPro" id="IPR008844">
    <property type="entry name" value="Spore_GerAC-like"/>
</dbReference>
<dbReference type="Gene3D" id="3.30.300.210">
    <property type="entry name" value="Nutrient germinant receptor protein C, domain 3"/>
    <property type="match status" value="1"/>
</dbReference>
<dbReference type="AlphaFoldDB" id="A0A4V1LES2"/>
<dbReference type="PANTHER" id="PTHR35789:SF1">
    <property type="entry name" value="SPORE GERMINATION PROTEIN B3"/>
    <property type="match status" value="1"/>
</dbReference>
<evidence type="ECO:0000256" key="6">
    <source>
        <dbReference type="ARBA" id="ARBA00023139"/>
    </source>
</evidence>
<keyword evidence="5" id="KW-0472">Membrane</keyword>
<dbReference type="EMBL" id="QMAP01000005">
    <property type="protein sequence ID" value="RXI49135.1"/>
    <property type="molecule type" value="Genomic_DNA"/>
</dbReference>
<comment type="similarity">
    <text evidence="2">Belongs to the GerABKC lipoprotein family.</text>
</comment>
<dbReference type="Pfam" id="PF25198">
    <property type="entry name" value="Spore_GerAC_N"/>
    <property type="match status" value="1"/>
</dbReference>
<proteinExistence type="inferred from homology"/>
<evidence type="ECO:0000313" key="11">
    <source>
        <dbReference type="Proteomes" id="UP000290921"/>
    </source>
</evidence>
<comment type="subcellular location">
    <subcellularLocation>
        <location evidence="1">Membrane</location>
        <topology evidence="1">Lipid-anchor</topology>
    </subcellularLocation>
</comment>
<sequence length="383" mass="43604">MKIIKSKIIVILIIIFSTISFYGCWDYSEMEDFKHVAGIAVDRDKDKNEYIVTVEILETYPGSKQLKSHVVQSRDKIIHAAFRDAIKKIGNRLQLSHARVFIVSKDIAREGIVSAIDLINRDVEVRNDMWIAVSKEDLASEILTKSKSEQEIISYDIEAAIKNSAKVGKYIGVETFKLTDTLLTEGVSPILPMVKLAKKDGDMGFEVSETAVFKGDKIVGELTERETMMLQFFNGKDLEFIFPVDSDDNGTVSLEILGSKRDIKVNLKEDKIVMNTYIDIDTAISELADSGINYINEEERNKLKNRAEEQIKSDCNLLVEKLKKQYKSDIIGFGKELKKKKPQEWKKVSNNWDEIFESLDINISVNIDIKYSGLTRKNIEVKN</sequence>
<accession>A0A4V1LES2</accession>
<protein>
    <submittedName>
        <fullName evidence="10">Ger(X)C family spore germination protein</fullName>
    </submittedName>
</protein>
<evidence type="ECO:0000259" key="8">
    <source>
        <dbReference type="Pfam" id="PF05504"/>
    </source>
</evidence>
<gene>
    <name evidence="10" type="ORF">DP130_06935</name>
</gene>
<evidence type="ECO:0000256" key="1">
    <source>
        <dbReference type="ARBA" id="ARBA00004635"/>
    </source>
</evidence>
<reference evidence="10 11" key="1">
    <citation type="submission" date="2018-06" db="EMBL/GenBank/DDBJ databases">
        <title>Genome conservation of Clostridium tetani.</title>
        <authorList>
            <person name="Bruggemann H."/>
            <person name="Popoff M.R."/>
        </authorList>
    </citation>
    <scope>NUCLEOTIDE SEQUENCE [LARGE SCALE GENOMIC DNA]</scope>
    <source>
        <strain evidence="10 11">2017.061</strain>
    </source>
</reference>
<dbReference type="GO" id="GO:0016020">
    <property type="term" value="C:membrane"/>
    <property type="evidence" value="ECO:0007669"/>
    <property type="project" value="UniProtKB-SubCell"/>
</dbReference>
<dbReference type="Pfam" id="PF05504">
    <property type="entry name" value="Spore_GerAC"/>
    <property type="match status" value="1"/>
</dbReference>
<dbReference type="GO" id="GO:0009847">
    <property type="term" value="P:spore germination"/>
    <property type="evidence" value="ECO:0007669"/>
    <property type="project" value="InterPro"/>
</dbReference>
<keyword evidence="7" id="KW-0449">Lipoprotein</keyword>